<accession>A0ABS4GTE4</accession>
<evidence type="ECO:0000256" key="1">
    <source>
        <dbReference type="SAM" id="MobiDB-lite"/>
    </source>
</evidence>
<reference evidence="2 3" key="1">
    <citation type="submission" date="2021-03" db="EMBL/GenBank/DDBJ databases">
        <title>Genomic Encyclopedia of Type Strains, Phase IV (KMG-IV): sequencing the most valuable type-strain genomes for metagenomic binning, comparative biology and taxonomic classification.</title>
        <authorList>
            <person name="Goeker M."/>
        </authorList>
    </citation>
    <scope>NUCLEOTIDE SEQUENCE [LARGE SCALE GENOMIC DNA]</scope>
    <source>
        <strain evidence="2 3">DSM 24738</strain>
    </source>
</reference>
<gene>
    <name evidence="2" type="ORF">J2Z37_003141</name>
</gene>
<proteinExistence type="predicted"/>
<organism evidence="2 3">
    <name type="scientific">Ammoniphilus resinae</name>
    <dbReference type="NCBI Taxonomy" id="861532"/>
    <lineage>
        <taxon>Bacteria</taxon>
        <taxon>Bacillati</taxon>
        <taxon>Bacillota</taxon>
        <taxon>Bacilli</taxon>
        <taxon>Bacillales</taxon>
        <taxon>Paenibacillaceae</taxon>
        <taxon>Aneurinibacillus group</taxon>
        <taxon>Ammoniphilus</taxon>
    </lineage>
</organism>
<feature type="region of interest" description="Disordered" evidence="1">
    <location>
        <begin position="19"/>
        <end position="38"/>
    </location>
</feature>
<evidence type="ECO:0000313" key="3">
    <source>
        <dbReference type="Proteomes" id="UP001519343"/>
    </source>
</evidence>
<comment type="caution">
    <text evidence="2">The sequence shown here is derived from an EMBL/GenBank/DDBJ whole genome shotgun (WGS) entry which is preliminary data.</text>
</comment>
<name>A0ABS4GTE4_9BACL</name>
<keyword evidence="3" id="KW-1185">Reference proteome</keyword>
<sequence>MNFISPMKIDPTHLEGLIELHKPDEDRSHPLGESHRSS</sequence>
<protein>
    <submittedName>
        <fullName evidence="2">Uncharacterized protein</fullName>
    </submittedName>
</protein>
<evidence type="ECO:0000313" key="2">
    <source>
        <dbReference type="EMBL" id="MBP1933130.1"/>
    </source>
</evidence>
<dbReference type="EMBL" id="JAGGKT010000009">
    <property type="protein sequence ID" value="MBP1933130.1"/>
    <property type="molecule type" value="Genomic_DNA"/>
</dbReference>
<dbReference type="Proteomes" id="UP001519343">
    <property type="component" value="Unassembled WGS sequence"/>
</dbReference>